<evidence type="ECO:0000256" key="1">
    <source>
        <dbReference type="ARBA" id="ARBA00004651"/>
    </source>
</evidence>
<feature type="domain" description="ABC3 transporter permease C-terminal" evidence="7">
    <location>
        <begin position="567"/>
        <end position="679"/>
    </location>
</feature>
<keyword evidence="3 6" id="KW-0812">Transmembrane</keyword>
<keyword evidence="2 6" id="KW-1003">Cell membrane</keyword>
<comment type="subcellular location">
    <subcellularLocation>
        <location evidence="1 6">Cell membrane</location>
        <topology evidence="1 6">Multi-pass membrane protein</topology>
    </subcellularLocation>
</comment>
<feature type="transmembrane region" description="Helical" evidence="6">
    <location>
        <begin position="559"/>
        <end position="580"/>
    </location>
</feature>
<dbReference type="PANTHER" id="PTHR46795:SF3">
    <property type="entry name" value="ABC TRANSPORTER PERMEASE"/>
    <property type="match status" value="1"/>
</dbReference>
<feature type="domain" description="ABC3 transporter permease C-terminal" evidence="7">
    <location>
        <begin position="63"/>
        <end position="177"/>
    </location>
</feature>
<evidence type="ECO:0000313" key="8">
    <source>
        <dbReference type="EMBL" id="KGJ51341.1"/>
    </source>
</evidence>
<dbReference type="GO" id="GO:0005886">
    <property type="term" value="C:plasma membrane"/>
    <property type="evidence" value="ECO:0007669"/>
    <property type="project" value="UniProtKB-SubCell"/>
</dbReference>
<proteinExistence type="inferred from homology"/>
<evidence type="ECO:0000256" key="3">
    <source>
        <dbReference type="ARBA" id="ARBA00022692"/>
    </source>
</evidence>
<dbReference type="AlphaFoldDB" id="A0A099I185"/>
<reference evidence="8 9" key="1">
    <citation type="submission" date="2014-08" db="EMBL/GenBank/DDBJ databases">
        <title>Clostridium innocuum, an unnegligible vancomycin-resistant pathogen causing extra-intestinal infections.</title>
        <authorList>
            <person name="Feng Y."/>
            <person name="Chiu C.-H."/>
        </authorList>
    </citation>
    <scope>NUCLEOTIDE SEQUENCE [LARGE SCALE GENOMIC DNA]</scope>
    <source>
        <strain evidence="8 9">AN88</strain>
    </source>
</reference>
<feature type="transmembrane region" description="Helical" evidence="6">
    <location>
        <begin position="202"/>
        <end position="221"/>
    </location>
</feature>
<dbReference type="Proteomes" id="UP000030008">
    <property type="component" value="Unassembled WGS sequence"/>
</dbReference>
<feature type="transmembrane region" description="Helical" evidence="6">
    <location>
        <begin position="653"/>
        <end position="674"/>
    </location>
</feature>
<evidence type="ECO:0000256" key="5">
    <source>
        <dbReference type="ARBA" id="ARBA00023136"/>
    </source>
</evidence>
<accession>A0A099I185</accession>
<evidence type="ECO:0000256" key="6">
    <source>
        <dbReference type="PIRNR" id="PIRNR018968"/>
    </source>
</evidence>
<comment type="caution">
    <text evidence="8">The sequence shown here is derived from an EMBL/GenBank/DDBJ whole genome shotgun (WGS) entry which is preliminary data.</text>
</comment>
<dbReference type="RefSeq" id="WP_044908057.1">
    <property type="nucleotide sequence ID" value="NZ_JAQCQO010000015.1"/>
</dbReference>
<keyword evidence="4 6" id="KW-1133">Transmembrane helix</keyword>
<protein>
    <submittedName>
        <fullName evidence="8">ABC transporter permease</fullName>
    </submittedName>
</protein>
<dbReference type="PIRSF" id="PIRSF018968">
    <property type="entry name" value="ABC_permease_BceB"/>
    <property type="match status" value="1"/>
</dbReference>
<dbReference type="InterPro" id="IPR027022">
    <property type="entry name" value="ABC_permease_BceB-typ"/>
</dbReference>
<feature type="transmembrane region" description="Helical" evidence="6">
    <location>
        <begin position="107"/>
        <end position="130"/>
    </location>
</feature>
<name>A0A099I185_CLOIN</name>
<dbReference type="InterPro" id="IPR052536">
    <property type="entry name" value="ABC-4_Integral_Memb_Prot"/>
</dbReference>
<keyword evidence="5 6" id="KW-0472">Membrane</keyword>
<feature type="transmembrane region" description="Helical" evidence="6">
    <location>
        <begin position="17"/>
        <end position="37"/>
    </location>
</feature>
<evidence type="ECO:0000259" key="7">
    <source>
        <dbReference type="Pfam" id="PF02687"/>
    </source>
</evidence>
<dbReference type="EMBL" id="JQIF01000124">
    <property type="protein sequence ID" value="KGJ51341.1"/>
    <property type="molecule type" value="Genomic_DNA"/>
</dbReference>
<feature type="transmembrane region" description="Helical" evidence="6">
    <location>
        <begin position="150"/>
        <end position="174"/>
    </location>
</feature>
<gene>
    <name evidence="8" type="ORF">CIAN88_21150</name>
</gene>
<comment type="similarity">
    <text evidence="6">Belongs to the ABC-4 integral membrane protein family.</text>
</comment>
<evidence type="ECO:0000256" key="2">
    <source>
        <dbReference type="ARBA" id="ARBA00022475"/>
    </source>
</evidence>
<feature type="transmembrane region" description="Helical" evidence="6">
    <location>
        <begin position="57"/>
        <end position="79"/>
    </location>
</feature>
<feature type="transmembrane region" description="Helical" evidence="6">
    <location>
        <begin position="287"/>
        <end position="310"/>
    </location>
</feature>
<dbReference type="InterPro" id="IPR003838">
    <property type="entry name" value="ABC3_permease_C"/>
</dbReference>
<keyword evidence="6" id="KW-0813">Transport</keyword>
<evidence type="ECO:0000313" key="9">
    <source>
        <dbReference type="Proteomes" id="UP000030008"/>
    </source>
</evidence>
<dbReference type="GO" id="GO:0055085">
    <property type="term" value="P:transmembrane transport"/>
    <property type="evidence" value="ECO:0007669"/>
    <property type="project" value="UniProtKB-UniRule"/>
</dbReference>
<feature type="transmembrane region" description="Helical" evidence="6">
    <location>
        <begin position="233"/>
        <end position="260"/>
    </location>
</feature>
<feature type="transmembrane region" description="Helical" evidence="6">
    <location>
        <begin position="610"/>
        <end position="633"/>
    </location>
</feature>
<dbReference type="PANTHER" id="PTHR46795">
    <property type="entry name" value="ABC TRANSPORTER PERMEASE-RELATED-RELATED"/>
    <property type="match status" value="1"/>
</dbReference>
<evidence type="ECO:0000256" key="4">
    <source>
        <dbReference type="ARBA" id="ARBA00022989"/>
    </source>
</evidence>
<sequence>MYFKLALRNVKKSFKDFLVYFLTLTFSVCLFYTFNSFQSQQAVMKLNDSQLMIVDQLTLLMRLVSIFVAVVLAFLILYANNFLIRRRKKELGLYTMLGMPRGKISRVLVYETLTIGIISLISGMILGLIVSQVLTAVTANLFAVPLDYHFVFSPSATIMTVFSFSMIFFITMIFNTMVLNRYKLIDLLNADRRNDDLKIKKVWMSLLLFAISIGCLSWAYYQALDNGIMAFNSLGIIILVGSIGTVLFFLSLAGFLLTVVKSSKGIYFKNLNCFILRQINSNINTNFISMSIVCIMLLLSIGALSTGLSLNNTMNKSIKNNTPYDYTIIAEYGYYPNGTKKNDGDLLLPDVIPRLQIDPSYIKSQSILTTYTSELKVSDKNLMAHISDKTGRQLIEDNGKESVIAIPLSSYNTVRKRLGYEPVKLKNNEIYLYTSVETLSPAVNDILDAKPEVTVFHNKVRVANDSYETISLGTNSSMNGYMLAMVVPDAAIPSNAEINEIYWNIDLSSKTSCEKFDKYFDQQRDKLYEESPNEDVFPSFMRATKQDVYDMNKGMAVTFTYIGIYLGTVFMIASAVILALQQLSQANDNKKRYLILNKIGTEQRMINRSILLQIAIYFMMPLALAVVHSVVGIKMVNTLVTMFGRGDIMMSSFFTAAIILVIYGSYFLVTYAGYKNILKS</sequence>
<organism evidence="8 9">
    <name type="scientific">Clostridium innocuum</name>
    <dbReference type="NCBI Taxonomy" id="1522"/>
    <lineage>
        <taxon>Bacteria</taxon>
        <taxon>Bacillati</taxon>
        <taxon>Bacillota</taxon>
        <taxon>Clostridia</taxon>
        <taxon>Eubacteriales</taxon>
        <taxon>Clostridiaceae</taxon>
        <taxon>Clostridium</taxon>
    </lineage>
</organism>
<dbReference type="Pfam" id="PF02687">
    <property type="entry name" value="FtsX"/>
    <property type="match status" value="2"/>
</dbReference>